<evidence type="ECO:0000313" key="14">
    <source>
        <dbReference type="Proteomes" id="UP000251923"/>
    </source>
</evidence>
<dbReference type="Pfam" id="PF02163">
    <property type="entry name" value="Peptidase_M50"/>
    <property type="match status" value="1"/>
</dbReference>
<evidence type="ECO:0000259" key="12">
    <source>
        <dbReference type="Pfam" id="PF02163"/>
    </source>
</evidence>
<dbReference type="Proteomes" id="UP000251923">
    <property type="component" value="Unassembled WGS sequence"/>
</dbReference>
<dbReference type="GO" id="GO:0004222">
    <property type="term" value="F:metalloendopeptidase activity"/>
    <property type="evidence" value="ECO:0007669"/>
    <property type="project" value="InterPro"/>
</dbReference>
<comment type="similarity">
    <text evidence="3">Belongs to the peptidase M50B family.</text>
</comment>
<reference evidence="13 14" key="1">
    <citation type="submission" date="2018-04" db="EMBL/GenBank/DDBJ databases">
        <title>Aerococcus urinae genomes.</title>
        <authorList>
            <person name="Hilt E."/>
            <person name="Gilbert N.M."/>
            <person name="Thomas-White K."/>
            <person name="Putonti C."/>
            <person name="Lewis A.L."/>
            <person name="Visck K.L."/>
            <person name="Wolfe A.J."/>
        </authorList>
    </citation>
    <scope>NUCLEOTIDE SEQUENCE [LARGE SCALE GENOMIC DNA]</scope>
    <source>
        <strain evidence="13 14">UMB7480</strain>
    </source>
</reference>
<evidence type="ECO:0000313" key="13">
    <source>
        <dbReference type="EMBL" id="RAV74367.1"/>
    </source>
</evidence>
<evidence type="ECO:0000256" key="9">
    <source>
        <dbReference type="ARBA" id="ARBA00023049"/>
    </source>
</evidence>
<proteinExistence type="inferred from homology"/>
<evidence type="ECO:0000256" key="5">
    <source>
        <dbReference type="ARBA" id="ARBA00022692"/>
    </source>
</evidence>
<keyword evidence="10 11" id="KW-0472">Membrane</keyword>
<dbReference type="PANTHER" id="PTHR42837">
    <property type="entry name" value="REGULATOR OF SIGMA-E PROTEASE RSEP"/>
    <property type="match status" value="1"/>
</dbReference>
<protein>
    <submittedName>
        <fullName evidence="13">RIP metalloprotease RseP</fullName>
    </submittedName>
</protein>
<organism evidence="13 14">
    <name type="scientific">Aerococcus urinae</name>
    <dbReference type="NCBI Taxonomy" id="1376"/>
    <lineage>
        <taxon>Bacteria</taxon>
        <taxon>Bacillati</taxon>
        <taxon>Bacillota</taxon>
        <taxon>Bacilli</taxon>
        <taxon>Lactobacillales</taxon>
        <taxon>Aerococcaceae</taxon>
        <taxon>Aerococcus</taxon>
    </lineage>
</organism>
<evidence type="ECO:0000256" key="8">
    <source>
        <dbReference type="ARBA" id="ARBA00022989"/>
    </source>
</evidence>
<evidence type="ECO:0000256" key="10">
    <source>
        <dbReference type="ARBA" id="ARBA00023136"/>
    </source>
</evidence>
<dbReference type="GO" id="GO:0016020">
    <property type="term" value="C:membrane"/>
    <property type="evidence" value="ECO:0007669"/>
    <property type="project" value="UniProtKB-SubCell"/>
</dbReference>
<evidence type="ECO:0000256" key="1">
    <source>
        <dbReference type="ARBA" id="ARBA00001947"/>
    </source>
</evidence>
<feature type="non-terminal residue" evidence="13">
    <location>
        <position position="106"/>
    </location>
</feature>
<feature type="domain" description="Peptidase M50" evidence="12">
    <location>
        <begin position="21"/>
        <end position="95"/>
    </location>
</feature>
<feature type="transmembrane region" description="Helical" evidence="11">
    <location>
        <begin position="14"/>
        <end position="31"/>
    </location>
</feature>
<dbReference type="InterPro" id="IPR008915">
    <property type="entry name" value="Peptidase_M50"/>
</dbReference>
<evidence type="ECO:0000256" key="2">
    <source>
        <dbReference type="ARBA" id="ARBA00004141"/>
    </source>
</evidence>
<dbReference type="GO" id="GO:0006508">
    <property type="term" value="P:proteolysis"/>
    <property type="evidence" value="ECO:0007669"/>
    <property type="project" value="UniProtKB-KW"/>
</dbReference>
<keyword evidence="6" id="KW-0378">Hydrolase</keyword>
<dbReference type="CDD" id="cd06163">
    <property type="entry name" value="S2P-M50_PDZ_RseP-like"/>
    <property type="match status" value="1"/>
</dbReference>
<keyword evidence="5 11" id="KW-0812">Transmembrane</keyword>
<comment type="caution">
    <text evidence="13">The sequence shown here is derived from an EMBL/GenBank/DDBJ whole genome shotgun (WGS) entry which is preliminary data.</text>
</comment>
<comment type="cofactor">
    <cofactor evidence="1">
        <name>Zn(2+)</name>
        <dbReference type="ChEBI" id="CHEBI:29105"/>
    </cofactor>
</comment>
<name>A0A329NU29_9LACT</name>
<sequence>MHLLAGIGGLGESLWGYLIPFLFVLTVVVFFHEMGHFLVARLCGVKVDTFSIGFGREITGWTDRHGTRWKICWVPLGGYVKFVGDESAASTPDRRRLAAIPEEERA</sequence>
<dbReference type="PANTHER" id="PTHR42837:SF2">
    <property type="entry name" value="MEMBRANE METALLOPROTEASE ARASP2, CHLOROPLASTIC-RELATED"/>
    <property type="match status" value="1"/>
</dbReference>
<dbReference type="EMBL" id="QMHM01000119">
    <property type="protein sequence ID" value="RAV74367.1"/>
    <property type="molecule type" value="Genomic_DNA"/>
</dbReference>
<evidence type="ECO:0000256" key="11">
    <source>
        <dbReference type="SAM" id="Phobius"/>
    </source>
</evidence>
<keyword evidence="4" id="KW-0645">Protease</keyword>
<dbReference type="InterPro" id="IPR004387">
    <property type="entry name" value="Pept_M50_Zn"/>
</dbReference>
<evidence type="ECO:0000256" key="6">
    <source>
        <dbReference type="ARBA" id="ARBA00022801"/>
    </source>
</evidence>
<keyword evidence="9 13" id="KW-0482">Metalloprotease</keyword>
<evidence type="ECO:0000256" key="7">
    <source>
        <dbReference type="ARBA" id="ARBA00022833"/>
    </source>
</evidence>
<comment type="subcellular location">
    <subcellularLocation>
        <location evidence="2">Membrane</location>
        <topology evidence="2">Multi-pass membrane protein</topology>
    </subcellularLocation>
</comment>
<gene>
    <name evidence="13" type="ORF">DBT54_10320</name>
</gene>
<dbReference type="AlphaFoldDB" id="A0A329NU29"/>
<accession>A0A329NU29</accession>
<keyword evidence="7" id="KW-0862">Zinc</keyword>
<evidence type="ECO:0000256" key="4">
    <source>
        <dbReference type="ARBA" id="ARBA00022670"/>
    </source>
</evidence>
<evidence type="ECO:0000256" key="3">
    <source>
        <dbReference type="ARBA" id="ARBA00007931"/>
    </source>
</evidence>
<keyword evidence="8 11" id="KW-1133">Transmembrane helix</keyword>